<dbReference type="OrthoDB" id="10050400at2759"/>
<feature type="region of interest" description="Disordered" evidence="1">
    <location>
        <begin position="113"/>
        <end position="145"/>
    </location>
</feature>
<feature type="transmembrane region" description="Helical" evidence="2">
    <location>
        <begin position="187"/>
        <end position="207"/>
    </location>
</feature>
<organism evidence="3 4">
    <name type="scientific">Fusarium sarcochroum</name>
    <dbReference type="NCBI Taxonomy" id="1208366"/>
    <lineage>
        <taxon>Eukaryota</taxon>
        <taxon>Fungi</taxon>
        <taxon>Dikarya</taxon>
        <taxon>Ascomycota</taxon>
        <taxon>Pezizomycotina</taxon>
        <taxon>Sordariomycetes</taxon>
        <taxon>Hypocreomycetidae</taxon>
        <taxon>Hypocreales</taxon>
        <taxon>Nectriaceae</taxon>
        <taxon>Fusarium</taxon>
        <taxon>Fusarium lateritium species complex</taxon>
    </lineage>
</organism>
<keyword evidence="2" id="KW-0472">Membrane</keyword>
<dbReference type="PANTHER" id="PTHR28142">
    <property type="entry name" value="MITOCHONDRIAL INNER MEMBRANE I-AAA PROTEASE SUPERCOMPLEX SUBUNIT MGR3-RELATED"/>
    <property type="match status" value="1"/>
</dbReference>
<sequence>MLESPLPHQNDPEHFLGPSEEPNPLIGNARAKIRQDWSFRFVITTNAHHQYIRPLLANCLISWPAMSVSAVASLRPLRGKCWQHATSGLLSVQLRSRAATVNLRAVINLRPDQRRFKTTNSPKNHEDSELEAQRNQLPKKSQPPQPQITFRQFAGRALAAGLRSLAVAMSPTGIKTAYRQSPGATTLGLFMLGIVSVIGGYTVWLYFNYFYHYQFTRYPKPIANALRRALYYTNISPDAELALKYYKRAMELCAEHGLDPYSDEVLGIRLQTSNWLEKITNYNGCLQVLEGVLADCNRWINVMEQSVKDGKVNHEGRLIKPASETSETPTNQVVNTTATTEQEKSGEDVVPESLWHKRQRLLTKTVGIAIKLGELYADEHVLDPDNSQKHLIWAVETALKEARRRKEEGIKPGEGDWLSPEQMGGAMESLGRDYERKNQFHLSIPLFFQALRLCETPCHRPIIMNNLAASFAQHPIFIPAASEPSETIKGLQDPAMPATRKECLEAAQNWAKNAYKHAKDVTGNDRTAECDEACAVALCNWGDVAALLGNNDLARKKYKQCIEMAGKLGFPEAVKQAKSGLAKLA</sequence>
<dbReference type="AlphaFoldDB" id="A0A8H4UB13"/>
<reference evidence="3" key="2">
    <citation type="submission" date="2020-05" db="EMBL/GenBank/DDBJ databases">
        <authorList>
            <person name="Kim H.-S."/>
            <person name="Proctor R.H."/>
            <person name="Brown D.W."/>
        </authorList>
    </citation>
    <scope>NUCLEOTIDE SEQUENCE</scope>
    <source>
        <strain evidence="3">NRRL 20472</strain>
    </source>
</reference>
<dbReference type="Proteomes" id="UP000622797">
    <property type="component" value="Unassembled WGS sequence"/>
</dbReference>
<feature type="region of interest" description="Disordered" evidence="1">
    <location>
        <begin position="318"/>
        <end position="348"/>
    </location>
</feature>
<gene>
    <name evidence="3" type="ORF">FSARC_638</name>
</gene>
<evidence type="ECO:0000313" key="4">
    <source>
        <dbReference type="Proteomes" id="UP000622797"/>
    </source>
</evidence>
<feature type="region of interest" description="Disordered" evidence="1">
    <location>
        <begin position="1"/>
        <end position="22"/>
    </location>
</feature>
<keyword evidence="2" id="KW-0812">Transmembrane</keyword>
<dbReference type="SUPFAM" id="SSF48452">
    <property type="entry name" value="TPR-like"/>
    <property type="match status" value="1"/>
</dbReference>
<evidence type="ECO:0000313" key="3">
    <source>
        <dbReference type="EMBL" id="KAF4972895.1"/>
    </source>
</evidence>
<dbReference type="InterPro" id="IPR011990">
    <property type="entry name" value="TPR-like_helical_dom_sf"/>
</dbReference>
<evidence type="ECO:0000256" key="2">
    <source>
        <dbReference type="SAM" id="Phobius"/>
    </source>
</evidence>
<dbReference type="EMBL" id="JABEXW010000041">
    <property type="protein sequence ID" value="KAF4972895.1"/>
    <property type="molecule type" value="Genomic_DNA"/>
</dbReference>
<reference evidence="3" key="1">
    <citation type="journal article" date="2020" name="BMC Genomics">
        <title>Correction to: Identification and distribution of gene clusters required for synthesis of sphingolipid metabolism inhibitors in diverse species of the filamentous fungus Fusarium.</title>
        <authorList>
            <person name="Kim H.S."/>
            <person name="Lohmar J.M."/>
            <person name="Busman M."/>
            <person name="Brown D.W."/>
            <person name="Naumann T.A."/>
            <person name="Divon H.H."/>
            <person name="Lysoe E."/>
            <person name="Uhlig S."/>
            <person name="Proctor R.H."/>
        </authorList>
    </citation>
    <scope>NUCLEOTIDE SEQUENCE</scope>
    <source>
        <strain evidence="3">NRRL 20472</strain>
    </source>
</reference>
<dbReference type="PANTHER" id="PTHR28142:SF1">
    <property type="entry name" value="MITOCHONDRIAL INNER MEMBRANE I-AAA PROTEASE SUPERCOMPLEX SUBUNIT MGR3-RELATED"/>
    <property type="match status" value="1"/>
</dbReference>
<proteinExistence type="predicted"/>
<dbReference type="GO" id="GO:0051787">
    <property type="term" value="F:misfolded protein binding"/>
    <property type="evidence" value="ECO:0007669"/>
    <property type="project" value="TreeGrafter"/>
</dbReference>
<comment type="caution">
    <text evidence="3">The sequence shown here is derived from an EMBL/GenBank/DDBJ whole genome shotgun (WGS) entry which is preliminary data.</text>
</comment>
<feature type="compositionally biased region" description="Polar residues" evidence="1">
    <location>
        <begin position="323"/>
        <end position="340"/>
    </location>
</feature>
<keyword evidence="2" id="KW-1133">Transmembrane helix</keyword>
<dbReference type="SMART" id="SM00028">
    <property type="entry name" value="TPR"/>
    <property type="match status" value="2"/>
</dbReference>
<evidence type="ECO:0000256" key="1">
    <source>
        <dbReference type="SAM" id="MobiDB-lite"/>
    </source>
</evidence>
<accession>A0A8H4UB13</accession>
<protein>
    <recommendedName>
        <fullName evidence="5">Tpr repeat-containing protein p27g11.02</fullName>
    </recommendedName>
</protein>
<dbReference type="InterPro" id="IPR019734">
    <property type="entry name" value="TPR_rpt"/>
</dbReference>
<dbReference type="GO" id="GO:0006515">
    <property type="term" value="P:protein quality control for misfolded or incompletely synthesized proteins"/>
    <property type="evidence" value="ECO:0007669"/>
    <property type="project" value="TreeGrafter"/>
</dbReference>
<dbReference type="InterPro" id="IPR040201">
    <property type="entry name" value="Mrg3-like"/>
</dbReference>
<dbReference type="GO" id="GO:0031942">
    <property type="term" value="C:i-AAA complex"/>
    <property type="evidence" value="ECO:0007669"/>
    <property type="project" value="TreeGrafter"/>
</dbReference>
<keyword evidence="4" id="KW-1185">Reference proteome</keyword>
<evidence type="ECO:0008006" key="5">
    <source>
        <dbReference type="Google" id="ProtNLM"/>
    </source>
</evidence>
<name>A0A8H4UB13_9HYPO</name>
<dbReference type="Gene3D" id="1.25.40.10">
    <property type="entry name" value="Tetratricopeptide repeat domain"/>
    <property type="match status" value="1"/>
</dbReference>
<dbReference type="CDD" id="cd24145">
    <property type="entry name" value="Mgr3-like"/>
    <property type="match status" value="1"/>
</dbReference>